<proteinExistence type="predicted"/>
<feature type="non-terminal residue" evidence="1">
    <location>
        <position position="51"/>
    </location>
</feature>
<evidence type="ECO:0000313" key="2">
    <source>
        <dbReference type="Proteomes" id="UP000708208"/>
    </source>
</evidence>
<name>A0A8J2P717_9HEXA</name>
<accession>A0A8J2P717</accession>
<comment type="caution">
    <text evidence="1">The sequence shown here is derived from an EMBL/GenBank/DDBJ whole genome shotgun (WGS) entry which is preliminary data.</text>
</comment>
<dbReference type="Proteomes" id="UP000708208">
    <property type="component" value="Unassembled WGS sequence"/>
</dbReference>
<evidence type="ECO:0000313" key="1">
    <source>
        <dbReference type="EMBL" id="CAG7734210.1"/>
    </source>
</evidence>
<organism evidence="1 2">
    <name type="scientific">Allacma fusca</name>
    <dbReference type="NCBI Taxonomy" id="39272"/>
    <lineage>
        <taxon>Eukaryota</taxon>
        <taxon>Metazoa</taxon>
        <taxon>Ecdysozoa</taxon>
        <taxon>Arthropoda</taxon>
        <taxon>Hexapoda</taxon>
        <taxon>Collembola</taxon>
        <taxon>Symphypleona</taxon>
        <taxon>Sminthuridae</taxon>
        <taxon>Allacma</taxon>
    </lineage>
</organism>
<sequence length="51" mass="4814">LIGYAGGPSIGYASPALGHYQGYGGPALGLATKSVGYASPVSAAYGAPVSA</sequence>
<feature type="non-terminal residue" evidence="1">
    <location>
        <position position="1"/>
    </location>
</feature>
<protein>
    <submittedName>
        <fullName evidence="1">Uncharacterized protein</fullName>
    </submittedName>
</protein>
<dbReference type="AlphaFoldDB" id="A0A8J2P717"/>
<keyword evidence="2" id="KW-1185">Reference proteome</keyword>
<dbReference type="EMBL" id="CAJVCH010265062">
    <property type="protein sequence ID" value="CAG7734210.1"/>
    <property type="molecule type" value="Genomic_DNA"/>
</dbReference>
<gene>
    <name evidence="1" type="ORF">AFUS01_LOCUS22610</name>
</gene>
<reference evidence="1" key="1">
    <citation type="submission" date="2021-06" db="EMBL/GenBank/DDBJ databases">
        <authorList>
            <person name="Hodson N. C."/>
            <person name="Mongue J. A."/>
            <person name="Jaron S. K."/>
        </authorList>
    </citation>
    <scope>NUCLEOTIDE SEQUENCE</scope>
</reference>